<dbReference type="GO" id="GO:0022857">
    <property type="term" value="F:transmembrane transporter activity"/>
    <property type="evidence" value="ECO:0007669"/>
    <property type="project" value="InterPro"/>
</dbReference>
<feature type="transmembrane region" description="Helical" evidence="7">
    <location>
        <begin position="353"/>
        <end position="376"/>
    </location>
</feature>
<dbReference type="Gene3D" id="1.20.1250.20">
    <property type="entry name" value="MFS general substrate transporter like domains"/>
    <property type="match status" value="1"/>
</dbReference>
<dbReference type="Gene3D" id="1.20.1720.10">
    <property type="entry name" value="Multidrug resistance protein D"/>
    <property type="match status" value="1"/>
</dbReference>
<evidence type="ECO:0000256" key="1">
    <source>
        <dbReference type="ARBA" id="ARBA00004127"/>
    </source>
</evidence>
<dbReference type="GO" id="GO:0012505">
    <property type="term" value="C:endomembrane system"/>
    <property type="evidence" value="ECO:0007669"/>
    <property type="project" value="UniProtKB-SubCell"/>
</dbReference>
<keyword evidence="4 7" id="KW-1133">Transmembrane helix</keyword>
<feature type="transmembrane region" description="Helical" evidence="7">
    <location>
        <begin position="327"/>
        <end position="347"/>
    </location>
</feature>
<evidence type="ECO:0000259" key="8">
    <source>
        <dbReference type="PROSITE" id="PS50850"/>
    </source>
</evidence>
<dbReference type="EMBL" id="QNRK01000050">
    <property type="protein sequence ID" value="RBP02712.1"/>
    <property type="molecule type" value="Genomic_DNA"/>
</dbReference>
<feature type="transmembrane region" description="Helical" evidence="7">
    <location>
        <begin position="162"/>
        <end position="183"/>
    </location>
</feature>
<feature type="transmembrane region" description="Helical" evidence="7">
    <location>
        <begin position="45"/>
        <end position="64"/>
    </location>
</feature>
<dbReference type="Proteomes" id="UP000253529">
    <property type="component" value="Unassembled WGS sequence"/>
</dbReference>
<keyword evidence="5 7" id="KW-0472">Membrane</keyword>
<feature type="transmembrane region" description="Helical" evidence="7">
    <location>
        <begin position="12"/>
        <end position="33"/>
    </location>
</feature>
<comment type="subcellular location">
    <subcellularLocation>
        <location evidence="1">Endomembrane system</location>
        <topology evidence="1">Multi-pass membrane protein</topology>
    </subcellularLocation>
</comment>
<dbReference type="SUPFAM" id="SSF103473">
    <property type="entry name" value="MFS general substrate transporter"/>
    <property type="match status" value="1"/>
</dbReference>
<dbReference type="PANTHER" id="PTHR23501:SF191">
    <property type="entry name" value="VACUOLAR BASIC AMINO ACID TRANSPORTER 4"/>
    <property type="match status" value="1"/>
</dbReference>
<dbReference type="OrthoDB" id="9812221at2"/>
<reference evidence="9 10" key="1">
    <citation type="submission" date="2018-06" db="EMBL/GenBank/DDBJ databases">
        <title>Genomic Encyclopedia of Type Strains, Phase IV (KMG-IV): sequencing the most valuable type-strain genomes for metagenomic binning, comparative biology and taxonomic classification.</title>
        <authorList>
            <person name="Goeker M."/>
        </authorList>
    </citation>
    <scope>NUCLEOTIDE SEQUENCE [LARGE SCALE GENOMIC DNA]</scope>
    <source>
        <strain evidence="9 10">DSM 24875</strain>
    </source>
</reference>
<comment type="caution">
    <text evidence="9">The sequence shown here is derived from an EMBL/GenBank/DDBJ whole genome shotgun (WGS) entry which is preliminary data.</text>
</comment>
<keyword evidence="2" id="KW-0813">Transport</keyword>
<feature type="transmembrane region" description="Helical" evidence="7">
    <location>
        <begin position="76"/>
        <end position="95"/>
    </location>
</feature>
<evidence type="ECO:0000256" key="3">
    <source>
        <dbReference type="ARBA" id="ARBA00022692"/>
    </source>
</evidence>
<proteinExistence type="predicted"/>
<feature type="transmembrane region" description="Helical" evidence="7">
    <location>
        <begin position="262"/>
        <end position="283"/>
    </location>
</feature>
<gene>
    <name evidence="9" type="ORF">DFR50_15045</name>
</gene>
<dbReference type="PROSITE" id="PS00217">
    <property type="entry name" value="SUGAR_TRANSPORT_2"/>
    <property type="match status" value="1"/>
</dbReference>
<evidence type="ECO:0000256" key="2">
    <source>
        <dbReference type="ARBA" id="ARBA00022448"/>
    </source>
</evidence>
<organism evidence="9 10">
    <name type="scientific">Roseiarcus fermentans</name>
    <dbReference type="NCBI Taxonomy" id="1473586"/>
    <lineage>
        <taxon>Bacteria</taxon>
        <taxon>Pseudomonadati</taxon>
        <taxon>Pseudomonadota</taxon>
        <taxon>Alphaproteobacteria</taxon>
        <taxon>Hyphomicrobiales</taxon>
        <taxon>Roseiarcaceae</taxon>
        <taxon>Roseiarcus</taxon>
    </lineage>
</organism>
<evidence type="ECO:0000313" key="10">
    <source>
        <dbReference type="Proteomes" id="UP000253529"/>
    </source>
</evidence>
<evidence type="ECO:0000313" key="9">
    <source>
        <dbReference type="EMBL" id="RBP02712.1"/>
    </source>
</evidence>
<evidence type="ECO:0000256" key="4">
    <source>
        <dbReference type="ARBA" id="ARBA00022989"/>
    </source>
</evidence>
<dbReference type="GO" id="GO:0005886">
    <property type="term" value="C:plasma membrane"/>
    <property type="evidence" value="ECO:0007669"/>
    <property type="project" value="TreeGrafter"/>
</dbReference>
<dbReference type="CDD" id="cd17502">
    <property type="entry name" value="MFS_Azr1_MDR_like"/>
    <property type="match status" value="1"/>
</dbReference>
<dbReference type="InterPro" id="IPR036259">
    <property type="entry name" value="MFS_trans_sf"/>
</dbReference>
<keyword evidence="3 7" id="KW-0812">Transmembrane</keyword>
<keyword evidence="10" id="KW-1185">Reference proteome</keyword>
<protein>
    <recommendedName>
        <fullName evidence="6">MFS-type drug efflux transporter P55</fullName>
    </recommendedName>
</protein>
<evidence type="ECO:0000256" key="5">
    <source>
        <dbReference type="ARBA" id="ARBA00023136"/>
    </source>
</evidence>
<feature type="transmembrane region" description="Helical" evidence="7">
    <location>
        <begin position="222"/>
        <end position="241"/>
    </location>
</feature>
<feature type="transmembrane region" description="Helical" evidence="7">
    <location>
        <begin position="397"/>
        <end position="420"/>
    </location>
</feature>
<dbReference type="InterPro" id="IPR011701">
    <property type="entry name" value="MFS"/>
</dbReference>
<feature type="transmembrane region" description="Helical" evidence="7">
    <location>
        <begin position="295"/>
        <end position="315"/>
    </location>
</feature>
<name>A0A366EJW6_9HYPH</name>
<feature type="transmembrane region" description="Helical" evidence="7">
    <location>
        <begin position="450"/>
        <end position="471"/>
    </location>
</feature>
<dbReference type="PRINTS" id="PR01036">
    <property type="entry name" value="TCRTETB"/>
</dbReference>
<dbReference type="PANTHER" id="PTHR23501">
    <property type="entry name" value="MAJOR FACILITATOR SUPERFAMILY"/>
    <property type="match status" value="1"/>
</dbReference>
<dbReference type="PROSITE" id="PS50850">
    <property type="entry name" value="MFS"/>
    <property type="match status" value="1"/>
</dbReference>
<accession>A0A366EJW6</accession>
<feature type="transmembrane region" description="Helical" evidence="7">
    <location>
        <begin position="195"/>
        <end position="216"/>
    </location>
</feature>
<dbReference type="InterPro" id="IPR005829">
    <property type="entry name" value="Sugar_transporter_CS"/>
</dbReference>
<dbReference type="RefSeq" id="WP_113893352.1">
    <property type="nucleotide sequence ID" value="NZ_QNRK01000050.1"/>
</dbReference>
<sequence>MPALTTHRTLVLAAVIASNFMIAIEATIVSTAMPQIAAQLGGLPLYSWVFAAFLLTQTATTVVFGKLSDLKGRKVVMLSGIAIFLLGSLLCGFAWSMPALIAFRLVQGVGAGAVQPVAMTIVGDLYSVHERGKIQGWLASVWALSAVLGPLVGSLIVQRWSWAWIFWMNLPIGLAASAGFWFYLHENKSEARGTIDHLSAGVFTIAIAAVMALMTAFSSADWTEIAIIGAIAVVAVAGFIVQERRSPEPMISLALWGRRPIAAVNASSLFSGMVMIGLTTFLPVFVQGVMGRPPLVAGFALSAMVLGWPIGATLSPRLWKRFGVRNVLRAGAALVPIGALVFVFLRADTPPGAAGIGSAIVGLGMGLSSSASIVLIQEIVDWSERGSVTSAYLFARTLGSTFGATAFGAVLNFGLLHAGLGAVTSDQLRKLLDGGAAANSVLKAALDHSLQVTFVSMFLVALLVAATAALVPKVKFAARRAPAE</sequence>
<dbReference type="Pfam" id="PF07690">
    <property type="entry name" value="MFS_1"/>
    <property type="match status" value="1"/>
</dbReference>
<evidence type="ECO:0000256" key="6">
    <source>
        <dbReference type="ARBA" id="ARBA00044273"/>
    </source>
</evidence>
<feature type="transmembrane region" description="Helical" evidence="7">
    <location>
        <begin position="101"/>
        <end position="122"/>
    </location>
</feature>
<dbReference type="AlphaFoldDB" id="A0A366EJW6"/>
<feature type="transmembrane region" description="Helical" evidence="7">
    <location>
        <begin position="134"/>
        <end position="156"/>
    </location>
</feature>
<feature type="domain" description="Major facilitator superfamily (MFS) profile" evidence="8">
    <location>
        <begin position="11"/>
        <end position="475"/>
    </location>
</feature>
<evidence type="ECO:0000256" key="7">
    <source>
        <dbReference type="SAM" id="Phobius"/>
    </source>
</evidence>
<dbReference type="InterPro" id="IPR020846">
    <property type="entry name" value="MFS_dom"/>
</dbReference>